<dbReference type="AlphaFoldDB" id="A1ZV62"/>
<comment type="caution">
    <text evidence="1">The sequence shown here is derived from an EMBL/GenBank/DDBJ whole genome shotgun (WGS) entry which is preliminary data.</text>
</comment>
<dbReference type="Proteomes" id="UP000004095">
    <property type="component" value="Unassembled WGS sequence"/>
</dbReference>
<reference evidence="1 2" key="1">
    <citation type="submission" date="2007-01" db="EMBL/GenBank/DDBJ databases">
        <authorList>
            <person name="Haygood M."/>
            <person name="Podell S."/>
            <person name="Anderson C."/>
            <person name="Hopkinson B."/>
            <person name="Roe K."/>
            <person name="Barbeau K."/>
            <person name="Gaasterland T."/>
            <person name="Ferriera S."/>
            <person name="Johnson J."/>
            <person name="Kravitz S."/>
            <person name="Beeson K."/>
            <person name="Sutton G."/>
            <person name="Rogers Y.-H."/>
            <person name="Friedman R."/>
            <person name="Frazier M."/>
            <person name="Venter J.C."/>
        </authorList>
    </citation>
    <scope>NUCLEOTIDE SEQUENCE [LARGE SCALE GENOMIC DNA]</scope>
    <source>
        <strain evidence="1 2">ATCC 23134</strain>
    </source>
</reference>
<sequence>MKADVKFGLDDENKIVSALFNVKFLQKDIPFLILAIECFFNITESTWETFIDNNIIVIPQGFAAHLAMLTVGTARGVLYAKTEKTEFRKFLLPTINVDELIGQDIVFEL</sequence>
<dbReference type="EMBL" id="AAWS01000044">
    <property type="protein sequence ID" value="EAY25718.1"/>
    <property type="molecule type" value="Genomic_DNA"/>
</dbReference>
<organism evidence="1 2">
    <name type="scientific">Microscilla marina ATCC 23134</name>
    <dbReference type="NCBI Taxonomy" id="313606"/>
    <lineage>
        <taxon>Bacteria</taxon>
        <taxon>Pseudomonadati</taxon>
        <taxon>Bacteroidota</taxon>
        <taxon>Cytophagia</taxon>
        <taxon>Cytophagales</taxon>
        <taxon>Microscillaceae</taxon>
        <taxon>Microscilla</taxon>
    </lineage>
</organism>
<dbReference type="eggNOG" id="ENOG50332K4">
    <property type="taxonomic scope" value="Bacteria"/>
</dbReference>
<proteinExistence type="predicted"/>
<name>A1ZV62_MICM2</name>
<evidence type="ECO:0000313" key="1">
    <source>
        <dbReference type="EMBL" id="EAY25718.1"/>
    </source>
</evidence>
<evidence type="ECO:0000313" key="2">
    <source>
        <dbReference type="Proteomes" id="UP000004095"/>
    </source>
</evidence>
<keyword evidence="2" id="KW-1185">Reference proteome</keyword>
<accession>A1ZV62</accession>
<gene>
    <name evidence="1" type="ORF">M23134_04892</name>
</gene>
<protein>
    <submittedName>
        <fullName evidence="1">Uncharacterized protein</fullName>
    </submittedName>
</protein>